<dbReference type="InterPro" id="IPR036389">
    <property type="entry name" value="RNase_III_sf"/>
</dbReference>
<proteinExistence type="inferred from homology"/>
<keyword evidence="9" id="KW-0963">Cytoplasm</keyword>
<dbReference type="SUPFAM" id="SSF54768">
    <property type="entry name" value="dsRNA-binding domain-like"/>
    <property type="match status" value="1"/>
</dbReference>
<feature type="domain" description="RNase III" evidence="11">
    <location>
        <begin position="14"/>
        <end position="143"/>
    </location>
</feature>
<keyword evidence="3 9" id="KW-0698">rRNA processing</keyword>
<keyword evidence="9" id="KW-0460">Magnesium</keyword>
<feature type="binding site" evidence="9">
    <location>
        <position position="129"/>
    </location>
    <ligand>
        <name>Mg(2+)</name>
        <dbReference type="ChEBI" id="CHEBI:18420"/>
    </ligand>
</feature>
<dbReference type="NCBIfam" id="TIGR02191">
    <property type="entry name" value="RNaseIII"/>
    <property type="match status" value="1"/>
</dbReference>
<dbReference type="GO" id="GO:0008033">
    <property type="term" value="P:tRNA processing"/>
    <property type="evidence" value="ECO:0007669"/>
    <property type="project" value="UniProtKB-KW"/>
</dbReference>
<accession>A0A7C4Y485</accession>
<evidence type="ECO:0000259" key="10">
    <source>
        <dbReference type="PROSITE" id="PS50137"/>
    </source>
</evidence>
<protein>
    <recommendedName>
        <fullName evidence="9">Ribonuclease 3</fullName>
        <ecNumber evidence="9">3.1.26.3</ecNumber>
    </recommendedName>
    <alternativeName>
        <fullName evidence="9">Ribonuclease III</fullName>
        <shortName evidence="9">RNase III</shortName>
    </alternativeName>
</protein>
<dbReference type="EC" id="3.1.26.3" evidence="9"/>
<dbReference type="HAMAP" id="MF_00104">
    <property type="entry name" value="RNase_III"/>
    <property type="match status" value="1"/>
</dbReference>
<dbReference type="PANTHER" id="PTHR11207:SF0">
    <property type="entry name" value="RIBONUCLEASE 3"/>
    <property type="match status" value="1"/>
</dbReference>
<evidence type="ECO:0000256" key="8">
    <source>
        <dbReference type="ARBA" id="ARBA00022884"/>
    </source>
</evidence>
<keyword evidence="7 9" id="KW-0378">Hydrolase</keyword>
<evidence type="ECO:0000256" key="4">
    <source>
        <dbReference type="ARBA" id="ARBA00022664"/>
    </source>
</evidence>
<keyword evidence="9" id="KW-0699">rRNA-binding</keyword>
<evidence type="ECO:0000256" key="5">
    <source>
        <dbReference type="ARBA" id="ARBA00022722"/>
    </source>
</evidence>
<dbReference type="GO" id="GO:0003725">
    <property type="term" value="F:double-stranded RNA binding"/>
    <property type="evidence" value="ECO:0007669"/>
    <property type="project" value="TreeGrafter"/>
</dbReference>
<keyword evidence="9" id="KW-0479">Metal-binding</keyword>
<evidence type="ECO:0000256" key="6">
    <source>
        <dbReference type="ARBA" id="ARBA00022759"/>
    </source>
</evidence>
<dbReference type="CDD" id="cd00593">
    <property type="entry name" value="RIBOc"/>
    <property type="match status" value="1"/>
</dbReference>
<dbReference type="GO" id="GO:0010468">
    <property type="term" value="P:regulation of gene expression"/>
    <property type="evidence" value="ECO:0007669"/>
    <property type="project" value="TreeGrafter"/>
</dbReference>
<dbReference type="SMART" id="SM00358">
    <property type="entry name" value="DSRM"/>
    <property type="match status" value="1"/>
</dbReference>
<dbReference type="SMART" id="SM00535">
    <property type="entry name" value="RIBOc"/>
    <property type="match status" value="1"/>
</dbReference>
<organism evidence="12">
    <name type="scientific">Caldisericum exile</name>
    <dbReference type="NCBI Taxonomy" id="693075"/>
    <lineage>
        <taxon>Bacteria</taxon>
        <taxon>Pseudomonadati</taxon>
        <taxon>Caldisericota/Cryosericota group</taxon>
        <taxon>Caldisericota</taxon>
        <taxon>Caldisericia</taxon>
        <taxon>Caldisericales</taxon>
        <taxon>Caldisericaceae</taxon>
        <taxon>Caldisericum</taxon>
    </lineage>
</organism>
<dbReference type="FunFam" id="1.10.1520.10:FF:000001">
    <property type="entry name" value="Ribonuclease 3"/>
    <property type="match status" value="1"/>
</dbReference>
<keyword evidence="4 9" id="KW-0507">mRNA processing</keyword>
<evidence type="ECO:0000256" key="2">
    <source>
        <dbReference type="ARBA" id="ARBA00010183"/>
    </source>
</evidence>
<dbReference type="Pfam" id="PF14622">
    <property type="entry name" value="Ribonucleas_3_3"/>
    <property type="match status" value="1"/>
</dbReference>
<dbReference type="InterPro" id="IPR014720">
    <property type="entry name" value="dsRBD_dom"/>
</dbReference>
<dbReference type="PROSITE" id="PS50142">
    <property type="entry name" value="RNASE_3_2"/>
    <property type="match status" value="1"/>
</dbReference>
<dbReference type="PROSITE" id="PS00517">
    <property type="entry name" value="RNASE_3_1"/>
    <property type="match status" value="1"/>
</dbReference>
<evidence type="ECO:0000259" key="11">
    <source>
        <dbReference type="PROSITE" id="PS50142"/>
    </source>
</evidence>
<comment type="similarity">
    <text evidence="2">Belongs to the ribonuclease III family.</text>
</comment>
<comment type="subcellular location">
    <subcellularLocation>
        <location evidence="9">Cytoplasm</location>
    </subcellularLocation>
</comment>
<dbReference type="Gene3D" id="1.10.1520.10">
    <property type="entry name" value="Ribonuclease III domain"/>
    <property type="match status" value="1"/>
</dbReference>
<dbReference type="PANTHER" id="PTHR11207">
    <property type="entry name" value="RIBONUCLEASE III"/>
    <property type="match status" value="1"/>
</dbReference>
<dbReference type="AlphaFoldDB" id="A0A7C4Y485"/>
<feature type="binding site" evidence="9">
    <location>
        <position position="56"/>
    </location>
    <ligand>
        <name>Mg(2+)</name>
        <dbReference type="ChEBI" id="CHEBI:18420"/>
    </ligand>
</feature>
<dbReference type="GO" id="GO:0006364">
    <property type="term" value="P:rRNA processing"/>
    <property type="evidence" value="ECO:0007669"/>
    <property type="project" value="UniProtKB-UniRule"/>
</dbReference>
<dbReference type="PROSITE" id="PS50137">
    <property type="entry name" value="DS_RBD"/>
    <property type="match status" value="1"/>
</dbReference>
<comment type="catalytic activity">
    <reaction evidence="1 9">
        <text>Endonucleolytic cleavage to 5'-phosphomonoester.</text>
        <dbReference type="EC" id="3.1.26.3"/>
    </reaction>
</comment>
<dbReference type="CDD" id="cd10845">
    <property type="entry name" value="DSRM_RNAse_III_family"/>
    <property type="match status" value="1"/>
</dbReference>
<keyword evidence="9" id="KW-0819">tRNA processing</keyword>
<dbReference type="GO" id="GO:0046872">
    <property type="term" value="F:metal ion binding"/>
    <property type="evidence" value="ECO:0007669"/>
    <property type="project" value="UniProtKB-KW"/>
</dbReference>
<evidence type="ECO:0000256" key="7">
    <source>
        <dbReference type="ARBA" id="ARBA00022801"/>
    </source>
</evidence>
<keyword evidence="8 9" id="KW-0694">RNA-binding</keyword>
<dbReference type="GO" id="GO:0004525">
    <property type="term" value="F:ribonuclease III activity"/>
    <property type="evidence" value="ECO:0007669"/>
    <property type="project" value="UniProtKB-UniRule"/>
</dbReference>
<evidence type="ECO:0000313" key="12">
    <source>
        <dbReference type="EMBL" id="HGW60541.1"/>
    </source>
</evidence>
<dbReference type="EMBL" id="DTHV01000121">
    <property type="protein sequence ID" value="HGW60541.1"/>
    <property type="molecule type" value="Genomic_DNA"/>
</dbReference>
<dbReference type="SUPFAM" id="SSF69065">
    <property type="entry name" value="RNase III domain-like"/>
    <property type="match status" value="1"/>
</dbReference>
<gene>
    <name evidence="9 12" type="primary">rnc</name>
    <name evidence="12" type="ORF">ENV82_03825</name>
</gene>
<evidence type="ECO:0000256" key="3">
    <source>
        <dbReference type="ARBA" id="ARBA00022552"/>
    </source>
</evidence>
<dbReference type="Pfam" id="PF00035">
    <property type="entry name" value="dsrm"/>
    <property type="match status" value="1"/>
</dbReference>
<sequence>MRKTLLEENLKRIISHFEEVLGHKIPKKCRETFIISVTHSSFSGEHKEFKSNERLEFLGDAVLSLAITHYLLSHYKDLSEGELSRKRAYLVSEKSLYRKAELMGIGELMLFGKGEDKSGGKFKEAILADAFEALIAAIFLCFGFEKAENFVTNIFKTELENANKIETIDAKTKLQETVQKVLHKIPEYTILKEEEANGQKVFVAEVKLNGKTLGRGKGKTKKEAEENAAEVALRNEYVREIEKSF</sequence>
<feature type="active site" evidence="9">
    <location>
        <position position="60"/>
    </location>
</feature>
<dbReference type="GO" id="GO:0019843">
    <property type="term" value="F:rRNA binding"/>
    <property type="evidence" value="ECO:0007669"/>
    <property type="project" value="UniProtKB-KW"/>
</dbReference>
<evidence type="ECO:0000256" key="1">
    <source>
        <dbReference type="ARBA" id="ARBA00000109"/>
    </source>
</evidence>
<dbReference type="GO" id="GO:0006397">
    <property type="term" value="P:mRNA processing"/>
    <property type="evidence" value="ECO:0007669"/>
    <property type="project" value="UniProtKB-UniRule"/>
</dbReference>
<evidence type="ECO:0000256" key="9">
    <source>
        <dbReference type="HAMAP-Rule" id="MF_00104"/>
    </source>
</evidence>
<comment type="cofactor">
    <cofactor evidence="9">
        <name>Mg(2+)</name>
        <dbReference type="ChEBI" id="CHEBI:18420"/>
    </cofactor>
</comment>
<comment type="caution">
    <text evidence="12">The sequence shown here is derived from an EMBL/GenBank/DDBJ whole genome shotgun (WGS) entry which is preliminary data.</text>
</comment>
<feature type="binding site" evidence="9">
    <location>
        <position position="132"/>
    </location>
    <ligand>
        <name>Mg(2+)</name>
        <dbReference type="ChEBI" id="CHEBI:18420"/>
    </ligand>
</feature>
<dbReference type="InterPro" id="IPR000999">
    <property type="entry name" value="RNase_III_dom"/>
</dbReference>
<dbReference type="Gene3D" id="3.30.160.20">
    <property type="match status" value="1"/>
</dbReference>
<comment type="subunit">
    <text evidence="9">Homodimer.</text>
</comment>
<keyword evidence="5 9" id="KW-0540">Nuclease</keyword>
<feature type="active site" evidence="9">
    <location>
        <position position="132"/>
    </location>
</feature>
<feature type="domain" description="DRBM" evidence="10">
    <location>
        <begin position="169"/>
        <end position="238"/>
    </location>
</feature>
<dbReference type="InterPro" id="IPR011907">
    <property type="entry name" value="RNase_III"/>
</dbReference>
<dbReference type="GO" id="GO:0005737">
    <property type="term" value="C:cytoplasm"/>
    <property type="evidence" value="ECO:0007669"/>
    <property type="project" value="UniProtKB-SubCell"/>
</dbReference>
<comment type="function">
    <text evidence="9">Digests double-stranded RNA. Involved in the processing of primary rRNA transcript to yield the immediate precursors to the large and small rRNAs (23S and 16S). Processes some mRNAs, and tRNAs when they are encoded in the rRNA operon. Processes pre-crRNA and tracrRNA of type II CRISPR loci if present in the organism.</text>
</comment>
<reference evidence="12" key="1">
    <citation type="journal article" date="2020" name="mSystems">
        <title>Genome- and Community-Level Interaction Insights into Carbon Utilization and Element Cycling Functions of Hydrothermarchaeota in Hydrothermal Sediment.</title>
        <authorList>
            <person name="Zhou Z."/>
            <person name="Liu Y."/>
            <person name="Xu W."/>
            <person name="Pan J."/>
            <person name="Luo Z.H."/>
            <person name="Li M."/>
        </authorList>
    </citation>
    <scope>NUCLEOTIDE SEQUENCE [LARGE SCALE GENOMIC DNA]</scope>
    <source>
        <strain evidence="12">SpSt-794</strain>
    </source>
</reference>
<name>A0A7C4Y485_9BACT</name>
<keyword evidence="6 9" id="KW-0255">Endonuclease</keyword>